<evidence type="ECO:0000313" key="1">
    <source>
        <dbReference type="EMBL" id="WIY05602.1"/>
    </source>
</evidence>
<proteinExistence type="predicted"/>
<dbReference type="RefSeq" id="WP_286001886.1">
    <property type="nucleotide sequence ID" value="NZ_CP127295.1"/>
</dbReference>
<protein>
    <submittedName>
        <fullName evidence="1">Uncharacterized protein</fullName>
    </submittedName>
</protein>
<dbReference type="AlphaFoldDB" id="A0A9Y2JY18"/>
<reference evidence="1 2" key="1">
    <citation type="submission" date="2023-06" db="EMBL/GenBank/DDBJ databases">
        <authorList>
            <person name="Oyuntsetseg B."/>
            <person name="Kim S.B."/>
        </authorList>
    </citation>
    <scope>NUCLEOTIDE SEQUENCE [LARGE SCALE GENOMIC DNA]</scope>
    <source>
        <strain evidence="1 2">4-36</strain>
    </source>
</reference>
<evidence type="ECO:0000313" key="2">
    <source>
        <dbReference type="Proteomes" id="UP001239397"/>
    </source>
</evidence>
<sequence>MNDQVPSWDTLRRRLTRAPYSPEGIAAVGLAIDKAERLLGPSWPRRQFERKGCWPSEFNLLMFHAAALPQFLAFVMRLESATKEPTFTTVLRSLKRGVSTTDWRHALLQLEVHRALRSAGTAITFEPEISGSRNKADLLVTPTEGGAPFLVETTSLARADVDQAWEAYEHRVWQTVTALELRHNVRIAVELIDHRDEAETAAWLAAIEAVTVSSEHEVQRIESPMGRAEVRRAGSPTHERTFVGALATRDGWRRLGRALQGKARQSEGALPVWLRVDALDGFFQFTEFATLDWAERVDRVAANLRADLAGASHLAGVVLSSGPVVALGAADSTAENQTTRSTSGCGLRRLINAHTVRETVVVALRDDVADQQVRWTAAYAAEPEWLPQDVSGWEFPQLPAFLAD</sequence>
<accession>A0A9Y2JY18</accession>
<dbReference type="Proteomes" id="UP001239397">
    <property type="component" value="Chromosome"/>
</dbReference>
<name>A0A9Y2JY18_9PSEU</name>
<organism evidence="1 2">
    <name type="scientific">Amycolatopsis mongoliensis</name>
    <dbReference type="NCBI Taxonomy" id="715475"/>
    <lineage>
        <taxon>Bacteria</taxon>
        <taxon>Bacillati</taxon>
        <taxon>Actinomycetota</taxon>
        <taxon>Actinomycetes</taxon>
        <taxon>Pseudonocardiales</taxon>
        <taxon>Pseudonocardiaceae</taxon>
        <taxon>Amycolatopsis</taxon>
    </lineage>
</organism>
<gene>
    <name evidence="1" type="ORF">QRX60_17755</name>
</gene>
<keyword evidence="2" id="KW-1185">Reference proteome</keyword>
<dbReference type="KEGG" id="amog:QRX60_17755"/>
<dbReference type="EMBL" id="CP127295">
    <property type="protein sequence ID" value="WIY05602.1"/>
    <property type="molecule type" value="Genomic_DNA"/>
</dbReference>